<dbReference type="CDD" id="cd02209">
    <property type="entry name" value="cupin_XRE_C"/>
    <property type="match status" value="1"/>
</dbReference>
<protein>
    <submittedName>
        <fullName evidence="3">Transcriptional regulator, XRE family</fullName>
    </submittedName>
</protein>
<accession>D6TR31</accession>
<evidence type="ECO:0000256" key="1">
    <source>
        <dbReference type="ARBA" id="ARBA00023125"/>
    </source>
</evidence>
<dbReference type="SMART" id="SM00530">
    <property type="entry name" value="HTH_XRE"/>
    <property type="match status" value="1"/>
</dbReference>
<dbReference type="InterPro" id="IPR050807">
    <property type="entry name" value="TransReg_Diox_bact_type"/>
</dbReference>
<sequence>MEVPMPRLGSGLDLTDLGARIRSERLRRHLSLEVLSSQSGVSSSMLSDIERGKKVPSVLVLDSIATALGTSLARFLEEEQQAKVIVLRHREQEVVQDPSGWERRILSPVLPGIEFEFMRTTILPGVDAGVFLPHGTGSREYIAVEEGTLQLTLNGTVYLLQAGDSIYYTGDCHHAFTNLGEKPCTYYLVMEIPPSPVPHVHHR</sequence>
<dbReference type="PANTHER" id="PTHR46797:SF1">
    <property type="entry name" value="METHYLPHOSPHONATE SYNTHASE"/>
    <property type="match status" value="1"/>
</dbReference>
<dbReference type="Proteomes" id="UP000004508">
    <property type="component" value="Unassembled WGS sequence"/>
</dbReference>
<evidence type="ECO:0000313" key="3">
    <source>
        <dbReference type="EMBL" id="EFH85902.1"/>
    </source>
</evidence>
<dbReference type="SUPFAM" id="SSF47413">
    <property type="entry name" value="lambda repressor-like DNA-binding domains"/>
    <property type="match status" value="1"/>
</dbReference>
<dbReference type="Pfam" id="PF07883">
    <property type="entry name" value="Cupin_2"/>
    <property type="match status" value="1"/>
</dbReference>
<feature type="domain" description="HTH cro/C1-type" evidence="2">
    <location>
        <begin position="21"/>
        <end position="75"/>
    </location>
</feature>
<organism evidence="3 4">
    <name type="scientific">Ktedonobacter racemifer DSM 44963</name>
    <dbReference type="NCBI Taxonomy" id="485913"/>
    <lineage>
        <taxon>Bacteria</taxon>
        <taxon>Bacillati</taxon>
        <taxon>Chloroflexota</taxon>
        <taxon>Ktedonobacteria</taxon>
        <taxon>Ktedonobacterales</taxon>
        <taxon>Ktedonobacteraceae</taxon>
        <taxon>Ktedonobacter</taxon>
    </lineage>
</organism>
<gene>
    <name evidence="3" type="ORF">Krac_7159</name>
</gene>
<dbReference type="Gene3D" id="2.60.120.10">
    <property type="entry name" value="Jelly Rolls"/>
    <property type="match status" value="1"/>
</dbReference>
<dbReference type="AlphaFoldDB" id="D6TR31"/>
<evidence type="ECO:0000313" key="4">
    <source>
        <dbReference type="Proteomes" id="UP000004508"/>
    </source>
</evidence>
<dbReference type="STRING" id="485913.Krac_7159"/>
<dbReference type="InterPro" id="IPR001387">
    <property type="entry name" value="Cro/C1-type_HTH"/>
</dbReference>
<dbReference type="RefSeq" id="WP_007909744.1">
    <property type="nucleotide sequence ID" value="NZ_ADVG01000002.1"/>
</dbReference>
<dbReference type="InterPro" id="IPR014710">
    <property type="entry name" value="RmlC-like_jellyroll"/>
</dbReference>
<evidence type="ECO:0000259" key="2">
    <source>
        <dbReference type="PROSITE" id="PS50943"/>
    </source>
</evidence>
<dbReference type="eggNOG" id="COG1396">
    <property type="taxonomic scope" value="Bacteria"/>
</dbReference>
<dbReference type="eggNOG" id="COG1917">
    <property type="taxonomic scope" value="Bacteria"/>
</dbReference>
<name>D6TR31_KTERA</name>
<dbReference type="CDD" id="cd00093">
    <property type="entry name" value="HTH_XRE"/>
    <property type="match status" value="1"/>
</dbReference>
<dbReference type="InParanoid" id="D6TR31"/>
<dbReference type="PROSITE" id="PS50943">
    <property type="entry name" value="HTH_CROC1"/>
    <property type="match status" value="1"/>
</dbReference>
<keyword evidence="1" id="KW-0238">DNA-binding</keyword>
<dbReference type="SUPFAM" id="SSF51182">
    <property type="entry name" value="RmlC-like cupins"/>
    <property type="match status" value="1"/>
</dbReference>
<reference evidence="3 4" key="1">
    <citation type="journal article" date="2011" name="Stand. Genomic Sci.">
        <title>Non-contiguous finished genome sequence and contextual data of the filamentous soil bacterium Ktedonobacter racemifer type strain (SOSP1-21).</title>
        <authorList>
            <person name="Chang Y.J."/>
            <person name="Land M."/>
            <person name="Hauser L."/>
            <person name="Chertkov O."/>
            <person name="Del Rio T.G."/>
            <person name="Nolan M."/>
            <person name="Copeland A."/>
            <person name="Tice H."/>
            <person name="Cheng J.F."/>
            <person name="Lucas S."/>
            <person name="Han C."/>
            <person name="Goodwin L."/>
            <person name="Pitluck S."/>
            <person name="Ivanova N."/>
            <person name="Ovchinikova G."/>
            <person name="Pati A."/>
            <person name="Chen A."/>
            <person name="Palaniappan K."/>
            <person name="Mavromatis K."/>
            <person name="Liolios K."/>
            <person name="Brettin T."/>
            <person name="Fiebig A."/>
            <person name="Rohde M."/>
            <person name="Abt B."/>
            <person name="Goker M."/>
            <person name="Detter J.C."/>
            <person name="Woyke T."/>
            <person name="Bristow J."/>
            <person name="Eisen J.A."/>
            <person name="Markowitz V."/>
            <person name="Hugenholtz P."/>
            <person name="Kyrpides N.C."/>
            <person name="Klenk H.P."/>
            <person name="Lapidus A."/>
        </authorList>
    </citation>
    <scope>NUCLEOTIDE SEQUENCE [LARGE SCALE GENOMIC DNA]</scope>
    <source>
        <strain evidence="4">DSM 44963</strain>
    </source>
</reference>
<keyword evidence="4" id="KW-1185">Reference proteome</keyword>
<dbReference type="EMBL" id="ADVG01000002">
    <property type="protein sequence ID" value="EFH85902.1"/>
    <property type="molecule type" value="Genomic_DNA"/>
</dbReference>
<dbReference type="GO" id="GO:0005829">
    <property type="term" value="C:cytosol"/>
    <property type="evidence" value="ECO:0007669"/>
    <property type="project" value="TreeGrafter"/>
</dbReference>
<dbReference type="InterPro" id="IPR011051">
    <property type="entry name" value="RmlC_Cupin_sf"/>
</dbReference>
<dbReference type="GO" id="GO:0003677">
    <property type="term" value="F:DNA binding"/>
    <property type="evidence" value="ECO:0007669"/>
    <property type="project" value="UniProtKB-KW"/>
</dbReference>
<dbReference type="PANTHER" id="PTHR46797">
    <property type="entry name" value="HTH-TYPE TRANSCRIPTIONAL REGULATOR"/>
    <property type="match status" value="1"/>
</dbReference>
<dbReference type="InterPro" id="IPR010982">
    <property type="entry name" value="Lambda_DNA-bd_dom_sf"/>
</dbReference>
<dbReference type="InterPro" id="IPR013096">
    <property type="entry name" value="Cupin_2"/>
</dbReference>
<dbReference type="GO" id="GO:0003700">
    <property type="term" value="F:DNA-binding transcription factor activity"/>
    <property type="evidence" value="ECO:0007669"/>
    <property type="project" value="TreeGrafter"/>
</dbReference>
<dbReference type="Gene3D" id="1.10.260.40">
    <property type="entry name" value="lambda repressor-like DNA-binding domains"/>
    <property type="match status" value="1"/>
</dbReference>
<dbReference type="Pfam" id="PF01381">
    <property type="entry name" value="HTH_3"/>
    <property type="match status" value="1"/>
</dbReference>
<comment type="caution">
    <text evidence="3">The sequence shown here is derived from an EMBL/GenBank/DDBJ whole genome shotgun (WGS) entry which is preliminary data.</text>
</comment>
<proteinExistence type="predicted"/>